<dbReference type="PANTHER" id="PTHR47967">
    <property type="entry name" value="OS07G0603500 PROTEIN-RELATED"/>
    <property type="match status" value="1"/>
</dbReference>
<gene>
    <name evidence="9" type="ORF">ACMD2_15749</name>
</gene>
<dbReference type="PROSITE" id="PS51767">
    <property type="entry name" value="PEPTIDASE_A1"/>
    <property type="match status" value="2"/>
</dbReference>
<evidence type="ECO:0000259" key="8">
    <source>
        <dbReference type="PROSITE" id="PS51767"/>
    </source>
</evidence>
<feature type="active site" evidence="6">
    <location>
        <position position="704"/>
    </location>
</feature>
<evidence type="ECO:0000256" key="2">
    <source>
        <dbReference type="ARBA" id="ARBA00022670"/>
    </source>
</evidence>
<evidence type="ECO:0000256" key="5">
    <source>
        <dbReference type="ARBA" id="ARBA00023180"/>
    </source>
</evidence>
<name>A0A199V4V0_ANACO</name>
<dbReference type="SUPFAM" id="SSF50630">
    <property type="entry name" value="Acid proteases"/>
    <property type="match status" value="3"/>
</dbReference>
<dbReference type="FunFam" id="2.40.70.10:FF:000031">
    <property type="entry name" value="Aspartyl protease AED1"/>
    <property type="match status" value="1"/>
</dbReference>
<feature type="domain" description="Peptidase A1" evidence="8">
    <location>
        <begin position="91"/>
        <end position="433"/>
    </location>
</feature>
<keyword evidence="4" id="KW-0378">Hydrolase</keyword>
<evidence type="ECO:0000256" key="4">
    <source>
        <dbReference type="ARBA" id="ARBA00022801"/>
    </source>
</evidence>
<dbReference type="InterPro" id="IPR051708">
    <property type="entry name" value="Plant_Aspart_Prot_A1"/>
</dbReference>
<proteinExistence type="inferred from homology"/>
<dbReference type="FunFam" id="2.40.70.10:FF:000029">
    <property type="entry name" value="Aspartyl protease family protein"/>
    <property type="match status" value="1"/>
</dbReference>
<sequence length="959" mass="102506">MYAVKFSDNMLPILVLLLVFLIPPAISAFDGVRMDLTHIDTGRNITKFELLQRMALRSRARSAMLASKAAGGSTNSISTTDVPVLPNAGEYTIGVSIGTPPQPLLLNLDTGSDLIWTQCQPCLSCINQSFPLYDPSQSATYSPLPCSSKLCQALPLSACHAQCLYLYGYADSSTTVGTLTSEAFTFGSTTKNITVPHLGFGCGFLNQVSFYNEFGIAGFGRGPLSLISQLGAGKFGYCFTSYGNNSKSSTLMLGSAAGLNGNATTVRSTPFVLNPSQPTFYYLSFDGITVGTTRLPIPKSAFALQQNGTGGVIIDSGTSFTQLTTVAYKLVRSAFLSQVKLPVANGTAEGFDLCFSLPSSPSAKVDVPKLIFHFEGADMDLPLENYMLQDSTMGLMCLAMFDSGSGSSIIVPPAISAFDRLRVDLTHVDAGRNFTKFELLQRMALRSRARGAMLAPKAAGGSANSISTTDVPVSPNAGEYTIGVSIGTPAQPLLLILDTGSDLVWTQCQPCLSCFDQSFPLYDPSQSSTYSRLACSSKLCQALPLSACHAQCLYLYSYGDNSTTVGTLASEAFTFGSANNVTVPNLGFGCGFLNGGIFNNESGIAGFGRGPLSLISQLGVGKFSYCFISYDDDDSKSSALMLGSAANLNGSSTNFRSTPFIMNPSRPTFYYLSLDGITVGTTRLPIPKSAFALQQIGTGGVIIDSGTSITQLTTVAYKLVRSAFLSQVKLPVANSTAEGFDLCFSLPSSPSAKVDVPKLIFHFEGADMDLPRDNYLPQDSSVGLMCLVMFDSGGKISIIGNFQQQNMHIVYDLDDQKLSFAPARCDQLLGQNPPSRVRTRGILNQRIFLIEFGIAGFGRVPLSLISQLKIKRFSYCFTAIHDYKRSPLLLGALADPKRIRSGSSKTTPLIKNRLRPNLYYLSLNGIAVGKKSLKIPKSAFTIKETGNSGVIIDSGNGFN</sequence>
<feature type="chain" id="PRO_5008508224" evidence="7">
    <location>
        <begin position="29"/>
        <end position="959"/>
    </location>
</feature>
<feature type="domain" description="Peptidase A1" evidence="8">
    <location>
        <begin position="480"/>
        <end position="821"/>
    </location>
</feature>
<dbReference type="Gene3D" id="2.40.70.10">
    <property type="entry name" value="Acid Proteases"/>
    <property type="match status" value="5"/>
</dbReference>
<dbReference type="EMBL" id="LSRQ01003309">
    <property type="protein sequence ID" value="OAY71921.1"/>
    <property type="molecule type" value="Genomic_DNA"/>
</dbReference>
<keyword evidence="5" id="KW-0325">Glycoprotein</keyword>
<keyword evidence="2" id="KW-0645">Protease</keyword>
<protein>
    <submittedName>
        <fullName evidence="9">Aspartic proteinase nepenthesin-1</fullName>
    </submittedName>
</protein>
<dbReference type="CDD" id="cd05476">
    <property type="entry name" value="pepsin_A_like_plant"/>
    <property type="match status" value="2"/>
</dbReference>
<evidence type="ECO:0000256" key="6">
    <source>
        <dbReference type="PIRSR" id="PIRSR601461-1"/>
    </source>
</evidence>
<keyword evidence="7" id="KW-0732">Signal</keyword>
<feature type="signal peptide" evidence="7">
    <location>
        <begin position="1"/>
        <end position="28"/>
    </location>
</feature>
<dbReference type="AlphaFoldDB" id="A0A199V4V0"/>
<comment type="similarity">
    <text evidence="1">Belongs to the peptidase A1 family.</text>
</comment>
<evidence type="ECO:0000256" key="1">
    <source>
        <dbReference type="ARBA" id="ARBA00007447"/>
    </source>
</evidence>
<dbReference type="InterPro" id="IPR033121">
    <property type="entry name" value="PEPTIDASE_A1"/>
</dbReference>
<accession>A0A199V4V0</accession>
<dbReference type="Proteomes" id="UP000092600">
    <property type="component" value="Unassembled WGS sequence"/>
</dbReference>
<dbReference type="InterPro" id="IPR001461">
    <property type="entry name" value="Aspartic_peptidase_A1"/>
</dbReference>
<dbReference type="PRINTS" id="PR00792">
    <property type="entry name" value="PEPSIN"/>
</dbReference>
<evidence type="ECO:0000313" key="10">
    <source>
        <dbReference type="Proteomes" id="UP000092600"/>
    </source>
</evidence>
<evidence type="ECO:0000256" key="3">
    <source>
        <dbReference type="ARBA" id="ARBA00022750"/>
    </source>
</evidence>
<reference evidence="9 10" key="1">
    <citation type="journal article" date="2016" name="DNA Res.">
        <title>The draft genome of MD-2 pineapple using hybrid error correction of long reads.</title>
        <authorList>
            <person name="Redwan R.M."/>
            <person name="Saidin A."/>
            <person name="Kumar S.V."/>
        </authorList>
    </citation>
    <scope>NUCLEOTIDE SEQUENCE [LARGE SCALE GENOMIC DNA]</scope>
    <source>
        <strain evidence="10">cv. MD2</strain>
        <tissue evidence="9">Leaf</tissue>
    </source>
</reference>
<dbReference type="Pfam" id="PF14541">
    <property type="entry name" value="TAXi_C"/>
    <property type="match status" value="3"/>
</dbReference>
<dbReference type="PANTHER" id="PTHR47967:SF31">
    <property type="entry name" value="ASPARTYL PROTEASE FAMILY PROTEIN"/>
    <property type="match status" value="1"/>
</dbReference>
<dbReference type="GO" id="GO:0004190">
    <property type="term" value="F:aspartic-type endopeptidase activity"/>
    <property type="evidence" value="ECO:0007669"/>
    <property type="project" value="UniProtKB-KW"/>
</dbReference>
<evidence type="ECO:0000256" key="7">
    <source>
        <dbReference type="SAM" id="SignalP"/>
    </source>
</evidence>
<dbReference type="GO" id="GO:0005576">
    <property type="term" value="C:extracellular region"/>
    <property type="evidence" value="ECO:0007669"/>
    <property type="project" value="TreeGrafter"/>
</dbReference>
<dbReference type="InterPro" id="IPR021109">
    <property type="entry name" value="Peptidase_aspartic_dom_sf"/>
</dbReference>
<dbReference type="InterPro" id="IPR032861">
    <property type="entry name" value="TAXi_N"/>
</dbReference>
<dbReference type="FunFam" id="2.40.70.10:FF:000021">
    <property type="entry name" value="Aspartyl protease AED1"/>
    <property type="match status" value="1"/>
</dbReference>
<dbReference type="Pfam" id="PF14543">
    <property type="entry name" value="TAXi_N"/>
    <property type="match status" value="2"/>
</dbReference>
<keyword evidence="3" id="KW-0064">Aspartyl protease</keyword>
<evidence type="ECO:0000313" key="9">
    <source>
        <dbReference type="EMBL" id="OAY71921.1"/>
    </source>
</evidence>
<dbReference type="InterPro" id="IPR032799">
    <property type="entry name" value="TAXi_C"/>
</dbReference>
<organism evidence="9 10">
    <name type="scientific">Ananas comosus</name>
    <name type="common">Pineapple</name>
    <name type="synonym">Ananas ananas</name>
    <dbReference type="NCBI Taxonomy" id="4615"/>
    <lineage>
        <taxon>Eukaryota</taxon>
        <taxon>Viridiplantae</taxon>
        <taxon>Streptophyta</taxon>
        <taxon>Embryophyta</taxon>
        <taxon>Tracheophyta</taxon>
        <taxon>Spermatophyta</taxon>
        <taxon>Magnoliopsida</taxon>
        <taxon>Liliopsida</taxon>
        <taxon>Poales</taxon>
        <taxon>Bromeliaceae</taxon>
        <taxon>Bromelioideae</taxon>
        <taxon>Ananas</taxon>
    </lineage>
</organism>
<comment type="caution">
    <text evidence="9">The sequence shown here is derived from an EMBL/GenBank/DDBJ whole genome shotgun (WGS) entry which is preliminary data.</text>
</comment>
<dbReference type="GO" id="GO:0006508">
    <property type="term" value="P:proteolysis"/>
    <property type="evidence" value="ECO:0007669"/>
    <property type="project" value="UniProtKB-KW"/>
</dbReference>
<feature type="active site" evidence="6">
    <location>
        <position position="498"/>
    </location>
</feature>
<dbReference type="InterPro" id="IPR034161">
    <property type="entry name" value="Pepsin-like_plant"/>
</dbReference>